<name>A0A0K9GP85_9BACI</name>
<dbReference type="Proteomes" id="UP000037146">
    <property type="component" value="Unassembled WGS sequence"/>
</dbReference>
<dbReference type="InterPro" id="IPR001789">
    <property type="entry name" value="Sig_transdc_resp-reg_receiver"/>
</dbReference>
<evidence type="ECO:0000256" key="7">
    <source>
        <dbReference type="PROSITE-ProRule" id="PRU00169"/>
    </source>
</evidence>
<evidence type="ECO:0000256" key="3">
    <source>
        <dbReference type="ARBA" id="ARBA00023012"/>
    </source>
</evidence>
<evidence type="ECO:0000256" key="8">
    <source>
        <dbReference type="PROSITE-ProRule" id="PRU01091"/>
    </source>
</evidence>
<keyword evidence="2 7" id="KW-0597">Phosphoprotein</keyword>
<dbReference type="SUPFAM" id="SSF52172">
    <property type="entry name" value="CheY-like"/>
    <property type="match status" value="1"/>
</dbReference>
<evidence type="ECO:0000256" key="5">
    <source>
        <dbReference type="ARBA" id="ARBA00023125"/>
    </source>
</evidence>
<dbReference type="SMART" id="SM00448">
    <property type="entry name" value="REC"/>
    <property type="match status" value="1"/>
</dbReference>
<dbReference type="RefSeq" id="WP_049679788.1">
    <property type="nucleotide sequence ID" value="NZ_LFZW01000001.1"/>
</dbReference>
<keyword evidence="4" id="KW-0805">Transcription regulation</keyword>
<sequence>MNILVVEDNEAVCSMLEMFFAKEGLHGEFVMNGLDGYNRYKTGDWDIIILDWMLPGMDGVSICRKIREENRTIPIIMLTAKDSESDQVLGLELGADDYVTKPFSPLALMARIKAVMRRSQKDNQSERSEDPIIETTHFTINRDTREVFLDGELIPNLTPKEFDLLLYFIQSPRQVFTREQLLERVWGYQFYGDERTVDVHIKRLRGKIGLNAQPMLHTVWGVGYKFDETVTVDEN</sequence>
<feature type="DNA-binding region" description="OmpR/PhoB-type" evidence="8">
    <location>
        <begin position="130"/>
        <end position="228"/>
    </location>
</feature>
<dbReference type="GO" id="GO:0000156">
    <property type="term" value="F:phosphorelay response regulator activity"/>
    <property type="evidence" value="ECO:0007669"/>
    <property type="project" value="TreeGrafter"/>
</dbReference>
<dbReference type="Pfam" id="PF00486">
    <property type="entry name" value="Trans_reg_C"/>
    <property type="match status" value="1"/>
</dbReference>
<dbReference type="SUPFAM" id="SSF46894">
    <property type="entry name" value="C-terminal effector domain of the bipartite response regulators"/>
    <property type="match status" value="1"/>
</dbReference>
<dbReference type="Gene3D" id="1.10.10.10">
    <property type="entry name" value="Winged helix-like DNA-binding domain superfamily/Winged helix DNA-binding domain"/>
    <property type="match status" value="1"/>
</dbReference>
<dbReference type="PANTHER" id="PTHR48111">
    <property type="entry name" value="REGULATOR OF RPOS"/>
    <property type="match status" value="1"/>
</dbReference>
<dbReference type="PANTHER" id="PTHR48111:SF21">
    <property type="entry name" value="DNA-BINDING DUAL MASTER TRANSCRIPTIONAL REGULATOR RPAA"/>
    <property type="match status" value="1"/>
</dbReference>
<dbReference type="PROSITE" id="PS50110">
    <property type="entry name" value="RESPONSE_REGULATORY"/>
    <property type="match status" value="1"/>
</dbReference>
<keyword evidence="3" id="KW-0902">Two-component regulatory system</keyword>
<dbReference type="GO" id="GO:0032993">
    <property type="term" value="C:protein-DNA complex"/>
    <property type="evidence" value="ECO:0007669"/>
    <property type="project" value="TreeGrafter"/>
</dbReference>
<protein>
    <submittedName>
        <fullName evidence="11">LuxR family transcriptional regulator</fullName>
    </submittedName>
</protein>
<dbReference type="InterPro" id="IPR039420">
    <property type="entry name" value="WalR-like"/>
</dbReference>
<accession>A0A0K9GP85</accession>
<evidence type="ECO:0000259" key="10">
    <source>
        <dbReference type="PROSITE" id="PS51755"/>
    </source>
</evidence>
<dbReference type="InterPro" id="IPR001867">
    <property type="entry name" value="OmpR/PhoB-type_DNA-bd"/>
</dbReference>
<dbReference type="PATRIC" id="fig|1679170.3.peg.423"/>
<dbReference type="InterPro" id="IPR036388">
    <property type="entry name" value="WH-like_DNA-bd_sf"/>
</dbReference>
<dbReference type="SMART" id="SM00862">
    <property type="entry name" value="Trans_reg_C"/>
    <property type="match status" value="1"/>
</dbReference>
<dbReference type="AlphaFoldDB" id="A0A0K9GP85"/>
<organism evidence="11 12">
    <name type="scientific">Peribacillus loiseleuriae</name>
    <dbReference type="NCBI Taxonomy" id="1679170"/>
    <lineage>
        <taxon>Bacteria</taxon>
        <taxon>Bacillati</taxon>
        <taxon>Bacillota</taxon>
        <taxon>Bacilli</taxon>
        <taxon>Bacillales</taxon>
        <taxon>Bacillaceae</taxon>
        <taxon>Peribacillus</taxon>
    </lineage>
</organism>
<dbReference type="Gene3D" id="6.10.250.690">
    <property type="match status" value="1"/>
</dbReference>
<evidence type="ECO:0000259" key="9">
    <source>
        <dbReference type="PROSITE" id="PS50110"/>
    </source>
</evidence>
<keyword evidence="5 8" id="KW-0238">DNA-binding</keyword>
<comment type="caution">
    <text evidence="11">The sequence shown here is derived from an EMBL/GenBank/DDBJ whole genome shotgun (WGS) entry which is preliminary data.</text>
</comment>
<dbReference type="InterPro" id="IPR016032">
    <property type="entry name" value="Sig_transdc_resp-reg_C-effctor"/>
</dbReference>
<evidence type="ECO:0000256" key="1">
    <source>
        <dbReference type="ARBA" id="ARBA00004496"/>
    </source>
</evidence>
<dbReference type="CDD" id="cd00383">
    <property type="entry name" value="trans_reg_C"/>
    <property type="match status" value="1"/>
</dbReference>
<feature type="modified residue" description="4-aspartylphosphate" evidence="7">
    <location>
        <position position="51"/>
    </location>
</feature>
<dbReference type="InterPro" id="IPR011006">
    <property type="entry name" value="CheY-like_superfamily"/>
</dbReference>
<dbReference type="Gene3D" id="3.40.50.2300">
    <property type="match status" value="1"/>
</dbReference>
<dbReference type="STRING" id="1679170.AC625_02165"/>
<dbReference type="Pfam" id="PF00072">
    <property type="entry name" value="Response_reg"/>
    <property type="match status" value="1"/>
</dbReference>
<keyword evidence="6" id="KW-0804">Transcription</keyword>
<dbReference type="GO" id="GO:0005829">
    <property type="term" value="C:cytosol"/>
    <property type="evidence" value="ECO:0007669"/>
    <property type="project" value="TreeGrafter"/>
</dbReference>
<proteinExistence type="predicted"/>
<dbReference type="FunFam" id="3.40.50.2300:FF:000001">
    <property type="entry name" value="DNA-binding response regulator PhoB"/>
    <property type="match status" value="1"/>
</dbReference>
<evidence type="ECO:0000313" key="12">
    <source>
        <dbReference type="Proteomes" id="UP000037146"/>
    </source>
</evidence>
<comment type="subcellular location">
    <subcellularLocation>
        <location evidence="1">Cytoplasm</location>
    </subcellularLocation>
</comment>
<dbReference type="GO" id="GO:0000976">
    <property type="term" value="F:transcription cis-regulatory region binding"/>
    <property type="evidence" value="ECO:0007669"/>
    <property type="project" value="TreeGrafter"/>
</dbReference>
<reference evidence="12" key="1">
    <citation type="submission" date="2015-07" db="EMBL/GenBank/DDBJ databases">
        <title>Genome sequencing project for genomic taxonomy and phylogenomics of Bacillus-like bacteria.</title>
        <authorList>
            <person name="Liu B."/>
            <person name="Wang J."/>
            <person name="Zhu Y."/>
            <person name="Liu G."/>
            <person name="Chen Q."/>
            <person name="Chen Z."/>
            <person name="Lan J."/>
            <person name="Che J."/>
            <person name="Ge C."/>
            <person name="Shi H."/>
            <person name="Pan Z."/>
            <person name="Liu X."/>
        </authorList>
    </citation>
    <scope>NUCLEOTIDE SEQUENCE [LARGE SCALE GENOMIC DNA]</scope>
    <source>
        <strain evidence="12">FJAT-27997</strain>
    </source>
</reference>
<dbReference type="PROSITE" id="PS51755">
    <property type="entry name" value="OMPR_PHOB"/>
    <property type="match status" value="1"/>
</dbReference>
<dbReference type="FunFam" id="1.10.10.10:FF:000018">
    <property type="entry name" value="DNA-binding response regulator ResD"/>
    <property type="match status" value="1"/>
</dbReference>
<evidence type="ECO:0000256" key="6">
    <source>
        <dbReference type="ARBA" id="ARBA00023163"/>
    </source>
</evidence>
<keyword evidence="12" id="KW-1185">Reference proteome</keyword>
<gene>
    <name evidence="11" type="ORF">AC625_02165</name>
</gene>
<evidence type="ECO:0000256" key="2">
    <source>
        <dbReference type="ARBA" id="ARBA00022553"/>
    </source>
</evidence>
<feature type="domain" description="OmpR/PhoB-type" evidence="10">
    <location>
        <begin position="130"/>
        <end position="228"/>
    </location>
</feature>
<dbReference type="GO" id="GO:0006355">
    <property type="term" value="P:regulation of DNA-templated transcription"/>
    <property type="evidence" value="ECO:0007669"/>
    <property type="project" value="InterPro"/>
</dbReference>
<evidence type="ECO:0000256" key="4">
    <source>
        <dbReference type="ARBA" id="ARBA00023015"/>
    </source>
</evidence>
<evidence type="ECO:0000313" key="11">
    <source>
        <dbReference type="EMBL" id="KMY48463.1"/>
    </source>
</evidence>
<dbReference type="CDD" id="cd17574">
    <property type="entry name" value="REC_OmpR"/>
    <property type="match status" value="1"/>
</dbReference>
<dbReference type="EMBL" id="LFZW01000001">
    <property type="protein sequence ID" value="KMY48463.1"/>
    <property type="molecule type" value="Genomic_DNA"/>
</dbReference>
<dbReference type="OrthoDB" id="9790442at2"/>
<feature type="domain" description="Response regulatory" evidence="9">
    <location>
        <begin position="2"/>
        <end position="116"/>
    </location>
</feature>